<dbReference type="InterPro" id="IPR039708">
    <property type="entry name" value="MT1774/Rv1733c-like"/>
</dbReference>
<proteinExistence type="predicted"/>
<feature type="transmembrane region" description="Helical" evidence="1">
    <location>
        <begin position="149"/>
        <end position="170"/>
    </location>
</feature>
<dbReference type="AlphaFoldDB" id="A0A1G8DTI8"/>
<evidence type="ECO:0000313" key="3">
    <source>
        <dbReference type="Proteomes" id="UP000199623"/>
    </source>
</evidence>
<sequence length="197" mass="21230">MTAKPMSRLVHRAFPHRNPLASTGDRVESAVLVLGIAVSMLAVPVACAVGSEIYASQKNRVVVEQASKKRVDAILTEDAPPAVGMSERSGAVESAFVRATWRLDGGTTRRGEVQARRDAKAGAIVPVWVGEDGMVTEPPLTSEGAAIDAVFLALLLWSAAAGSAVLLHLITRFAHKRVRMGRWAKEWKRIAPEWTGR</sequence>
<protein>
    <recommendedName>
        <fullName evidence="4">Transmembrane protein</fullName>
    </recommendedName>
</protein>
<evidence type="ECO:0008006" key="4">
    <source>
        <dbReference type="Google" id="ProtNLM"/>
    </source>
</evidence>
<reference evidence="3" key="1">
    <citation type="submission" date="2016-10" db="EMBL/GenBank/DDBJ databases">
        <authorList>
            <person name="Varghese N."/>
            <person name="Submissions S."/>
        </authorList>
    </citation>
    <scope>NUCLEOTIDE SEQUENCE [LARGE SCALE GENOMIC DNA]</scope>
    <source>
        <strain evidence="3">CGMCC 4.3506</strain>
    </source>
</reference>
<gene>
    <name evidence="2" type="ORF">SAMN05216553_13513</name>
</gene>
<keyword evidence="1" id="KW-0812">Transmembrane</keyword>
<keyword evidence="1" id="KW-1133">Transmembrane helix</keyword>
<dbReference type="EMBL" id="FNCC01000035">
    <property type="protein sequence ID" value="SDH61026.1"/>
    <property type="molecule type" value="Genomic_DNA"/>
</dbReference>
<dbReference type="STRING" id="200378.SAMN05216553_13513"/>
<dbReference type="Proteomes" id="UP000199623">
    <property type="component" value="Unassembled WGS sequence"/>
</dbReference>
<dbReference type="PANTHER" id="PTHR42305:SF1">
    <property type="entry name" value="MEMBRANE PROTEIN RV1733C-RELATED"/>
    <property type="match status" value="1"/>
</dbReference>
<evidence type="ECO:0000256" key="1">
    <source>
        <dbReference type="SAM" id="Phobius"/>
    </source>
</evidence>
<keyword evidence="3" id="KW-1185">Reference proteome</keyword>
<dbReference type="RefSeq" id="WP_143036220.1">
    <property type="nucleotide sequence ID" value="NZ_FNCC01000035.1"/>
</dbReference>
<organism evidence="2 3">
    <name type="scientific">Lentzea fradiae</name>
    <dbReference type="NCBI Taxonomy" id="200378"/>
    <lineage>
        <taxon>Bacteria</taxon>
        <taxon>Bacillati</taxon>
        <taxon>Actinomycetota</taxon>
        <taxon>Actinomycetes</taxon>
        <taxon>Pseudonocardiales</taxon>
        <taxon>Pseudonocardiaceae</taxon>
        <taxon>Lentzea</taxon>
    </lineage>
</organism>
<feature type="transmembrane region" description="Helical" evidence="1">
    <location>
        <begin position="30"/>
        <end position="51"/>
    </location>
</feature>
<accession>A0A1G8DTI8</accession>
<dbReference type="OrthoDB" id="3637369at2"/>
<evidence type="ECO:0000313" key="2">
    <source>
        <dbReference type="EMBL" id="SDH61026.1"/>
    </source>
</evidence>
<name>A0A1G8DTI8_9PSEU</name>
<dbReference type="PANTHER" id="PTHR42305">
    <property type="entry name" value="MEMBRANE PROTEIN RV1733C-RELATED"/>
    <property type="match status" value="1"/>
</dbReference>
<keyword evidence="1" id="KW-0472">Membrane</keyword>